<evidence type="ECO:0000256" key="2">
    <source>
        <dbReference type="ARBA" id="ARBA00022490"/>
    </source>
</evidence>
<dbReference type="InterPro" id="IPR004516">
    <property type="entry name" value="HisRS/HisZ"/>
</dbReference>
<feature type="binding site" evidence="10">
    <location>
        <position position="129"/>
    </location>
    <ligand>
        <name>L-histidine</name>
        <dbReference type="ChEBI" id="CHEBI:57595"/>
    </ligand>
</feature>
<comment type="catalytic activity">
    <reaction evidence="8 9">
        <text>tRNA(His) + L-histidine + ATP = L-histidyl-tRNA(His) + AMP + diphosphate + H(+)</text>
        <dbReference type="Rhea" id="RHEA:17313"/>
        <dbReference type="Rhea" id="RHEA-COMP:9665"/>
        <dbReference type="Rhea" id="RHEA-COMP:9689"/>
        <dbReference type="ChEBI" id="CHEBI:15378"/>
        <dbReference type="ChEBI" id="CHEBI:30616"/>
        <dbReference type="ChEBI" id="CHEBI:33019"/>
        <dbReference type="ChEBI" id="CHEBI:57595"/>
        <dbReference type="ChEBI" id="CHEBI:78442"/>
        <dbReference type="ChEBI" id="CHEBI:78527"/>
        <dbReference type="ChEBI" id="CHEBI:456215"/>
        <dbReference type="EC" id="6.1.1.21"/>
    </reaction>
</comment>
<feature type="binding site" evidence="10">
    <location>
        <position position="276"/>
    </location>
    <ligand>
        <name>L-histidine</name>
        <dbReference type="ChEBI" id="CHEBI:57595"/>
    </ligand>
</feature>
<evidence type="ECO:0000256" key="1">
    <source>
        <dbReference type="ARBA" id="ARBA00008226"/>
    </source>
</evidence>
<comment type="caution">
    <text evidence="12">The sequence shown here is derived from an EMBL/GenBank/DDBJ whole genome shotgun (WGS) entry which is preliminary data.</text>
</comment>
<dbReference type="EMBL" id="QICB01000002">
    <property type="protein sequence ID" value="RNL20873.1"/>
    <property type="molecule type" value="Genomic_DNA"/>
</dbReference>
<dbReference type="InterPro" id="IPR045864">
    <property type="entry name" value="aa-tRNA-synth_II/BPL/LPL"/>
</dbReference>
<keyword evidence="13" id="KW-1185">Reference proteome</keyword>
<dbReference type="EC" id="6.1.1.21" evidence="9"/>
<name>A0A3N0AGG0_9ACTN</name>
<dbReference type="Gene3D" id="3.40.50.800">
    <property type="entry name" value="Anticodon-binding domain"/>
    <property type="match status" value="1"/>
</dbReference>
<dbReference type="Pfam" id="PF03129">
    <property type="entry name" value="HGTP_anticodon"/>
    <property type="match status" value="1"/>
</dbReference>
<dbReference type="OrthoDB" id="9800814at2"/>
<dbReference type="RefSeq" id="WP_123197972.1">
    <property type="nucleotide sequence ID" value="NZ_QICB01000002.1"/>
</dbReference>
<dbReference type="InterPro" id="IPR006195">
    <property type="entry name" value="aa-tRNA-synth_II"/>
</dbReference>
<protein>
    <recommendedName>
        <fullName evidence="9">Histidine--tRNA ligase</fullName>
        <ecNumber evidence="9">6.1.1.21</ecNumber>
    </recommendedName>
    <alternativeName>
        <fullName evidence="9">Histidyl-tRNA synthetase</fullName>
        <shortName evidence="9">HisRS</shortName>
    </alternativeName>
</protein>
<dbReference type="PANTHER" id="PTHR43707:SF1">
    <property type="entry name" value="HISTIDINE--TRNA LIGASE, MITOCHONDRIAL-RELATED"/>
    <property type="match status" value="1"/>
</dbReference>
<evidence type="ECO:0000259" key="11">
    <source>
        <dbReference type="PROSITE" id="PS50862"/>
    </source>
</evidence>
<evidence type="ECO:0000256" key="6">
    <source>
        <dbReference type="ARBA" id="ARBA00022917"/>
    </source>
</evidence>
<evidence type="ECO:0000256" key="10">
    <source>
        <dbReference type="PIRSR" id="PIRSR001549-1"/>
    </source>
</evidence>
<evidence type="ECO:0000313" key="12">
    <source>
        <dbReference type="EMBL" id="RNL20873.1"/>
    </source>
</evidence>
<dbReference type="CDD" id="cd00859">
    <property type="entry name" value="HisRS_anticodon"/>
    <property type="match status" value="1"/>
</dbReference>
<accession>A0A3N0AGG0</accession>
<keyword evidence="7 9" id="KW-0030">Aminoacyl-tRNA synthetase</keyword>
<sequence length="464" mass="50446">MPYNAPEGTADMLPAVARLWRTTTDTAAKLFSTYGYEPIDTPLFELTEVFTHGIGEATDVVGKEMFVVRSGENYKRALAAGSDAGLKAKQKLSLRPEGTAGVVRAVVQHNLVEQGAAPAKLFYAGPMFRAERPQKGRLRQFHQIGVECLGASEPTADAEMIIMLMRFFEVMGVPAKNMRLLINSMGDDACRPAYRESVREFILAHEDEMCEECRRRADTNPLRAFDCKNENCAHVMEAAPKIVDHLCDDCRAHYESVKALLDAAGISYVEDPTLVRGLDYYTRTVFEVQVTEGMGSQSAIGGGGRYDGLAETVGGRPTPGLGFALGFERMVLALEAAGALSEGSKRVDGYIACVDQSVRPAAFDLVCAARDAGLCVEMDHQGKSLKSQFKMADKIGARVVVILGPDELAQGKARIRSMQKHTEKLVDIDAAKRLLSQFGGQLVGSGSTPVNIDAVFSFENDDKE</sequence>
<dbReference type="Pfam" id="PF13393">
    <property type="entry name" value="tRNA-synt_His"/>
    <property type="match status" value="1"/>
</dbReference>
<feature type="binding site" evidence="10">
    <location>
        <begin position="280"/>
        <end position="281"/>
    </location>
    <ligand>
        <name>L-histidine</name>
        <dbReference type="ChEBI" id="CHEBI:57595"/>
    </ligand>
</feature>
<dbReference type="InterPro" id="IPR041715">
    <property type="entry name" value="HisRS-like_core"/>
</dbReference>
<feature type="binding site" evidence="10">
    <location>
        <position position="147"/>
    </location>
    <ligand>
        <name>L-histidine</name>
        <dbReference type="ChEBI" id="CHEBI:57595"/>
    </ligand>
</feature>
<feature type="binding site" evidence="10">
    <location>
        <position position="143"/>
    </location>
    <ligand>
        <name>L-histidine</name>
        <dbReference type="ChEBI" id="CHEBI:57595"/>
    </ligand>
</feature>
<evidence type="ECO:0000256" key="4">
    <source>
        <dbReference type="ARBA" id="ARBA00022741"/>
    </source>
</evidence>
<evidence type="ECO:0000256" key="3">
    <source>
        <dbReference type="ARBA" id="ARBA00022598"/>
    </source>
</evidence>
<keyword evidence="4 9" id="KW-0547">Nucleotide-binding</keyword>
<gene>
    <name evidence="9" type="primary">hisS</name>
    <name evidence="12" type="ORF">DMP07_04665</name>
</gene>
<organism evidence="12 13">
    <name type="scientific">Slackia faecicanis</name>
    <dbReference type="NCBI Taxonomy" id="255723"/>
    <lineage>
        <taxon>Bacteria</taxon>
        <taxon>Bacillati</taxon>
        <taxon>Actinomycetota</taxon>
        <taxon>Coriobacteriia</taxon>
        <taxon>Eggerthellales</taxon>
        <taxon>Eggerthellaceae</taxon>
        <taxon>Slackia</taxon>
    </lineage>
</organism>
<dbReference type="PANTHER" id="PTHR43707">
    <property type="entry name" value="HISTIDYL-TRNA SYNTHETASE"/>
    <property type="match status" value="1"/>
</dbReference>
<evidence type="ECO:0000256" key="5">
    <source>
        <dbReference type="ARBA" id="ARBA00022840"/>
    </source>
</evidence>
<dbReference type="HAMAP" id="MF_00127">
    <property type="entry name" value="His_tRNA_synth"/>
    <property type="match status" value="1"/>
</dbReference>
<dbReference type="InterPro" id="IPR036621">
    <property type="entry name" value="Anticodon-bd_dom_sf"/>
</dbReference>
<dbReference type="InterPro" id="IPR015807">
    <property type="entry name" value="His-tRNA-ligase"/>
</dbReference>
<evidence type="ECO:0000256" key="9">
    <source>
        <dbReference type="HAMAP-Rule" id="MF_00127"/>
    </source>
</evidence>
<dbReference type="CDD" id="cd00773">
    <property type="entry name" value="HisRS-like_core"/>
    <property type="match status" value="1"/>
</dbReference>
<dbReference type="GO" id="GO:0005737">
    <property type="term" value="C:cytoplasm"/>
    <property type="evidence" value="ECO:0007669"/>
    <property type="project" value="UniProtKB-SubCell"/>
</dbReference>
<proteinExistence type="inferred from homology"/>
<dbReference type="GO" id="GO:0006427">
    <property type="term" value="P:histidyl-tRNA aminoacylation"/>
    <property type="evidence" value="ECO:0007669"/>
    <property type="project" value="UniProtKB-UniRule"/>
</dbReference>
<dbReference type="Gene3D" id="3.30.930.10">
    <property type="entry name" value="Bira Bifunctional Protein, Domain 2"/>
    <property type="match status" value="1"/>
</dbReference>
<dbReference type="SUPFAM" id="SSF55681">
    <property type="entry name" value="Class II aaRS and biotin synthetases"/>
    <property type="match status" value="1"/>
</dbReference>
<evidence type="ECO:0000256" key="8">
    <source>
        <dbReference type="ARBA" id="ARBA00047639"/>
    </source>
</evidence>
<dbReference type="GO" id="GO:0005524">
    <property type="term" value="F:ATP binding"/>
    <property type="evidence" value="ECO:0007669"/>
    <property type="project" value="UniProtKB-UniRule"/>
</dbReference>
<keyword evidence="2 9" id="KW-0963">Cytoplasm</keyword>
<dbReference type="GO" id="GO:0004821">
    <property type="term" value="F:histidine-tRNA ligase activity"/>
    <property type="evidence" value="ECO:0007669"/>
    <property type="project" value="UniProtKB-UniRule"/>
</dbReference>
<feature type="binding site" evidence="10">
    <location>
        <begin position="97"/>
        <end position="99"/>
    </location>
    <ligand>
        <name>L-histidine</name>
        <dbReference type="ChEBI" id="CHEBI:57595"/>
    </ligand>
</feature>
<reference evidence="13" key="1">
    <citation type="submission" date="2018-05" db="EMBL/GenBank/DDBJ databases">
        <title>Genome Sequencing of selected type strains of the family Eggerthellaceae.</title>
        <authorList>
            <person name="Danylec N."/>
            <person name="Stoll D.A."/>
            <person name="Doetsch A."/>
            <person name="Huch M."/>
        </authorList>
    </citation>
    <scope>NUCLEOTIDE SEQUENCE [LARGE SCALE GENOMIC DNA]</scope>
    <source>
        <strain evidence="13">DSM 17537</strain>
    </source>
</reference>
<keyword evidence="3 9" id="KW-0436">Ligase</keyword>
<dbReference type="PROSITE" id="PS50862">
    <property type="entry name" value="AA_TRNA_LIGASE_II"/>
    <property type="match status" value="1"/>
</dbReference>
<dbReference type="InterPro" id="IPR033656">
    <property type="entry name" value="HisRS_anticodon"/>
</dbReference>
<evidence type="ECO:0000313" key="13">
    <source>
        <dbReference type="Proteomes" id="UP000267368"/>
    </source>
</evidence>
<feature type="domain" description="Aminoacyl-transfer RNA synthetases class-II family profile" evidence="11">
    <location>
        <begin position="1"/>
        <end position="360"/>
    </location>
</feature>
<dbReference type="SUPFAM" id="SSF52954">
    <property type="entry name" value="Class II aaRS ABD-related"/>
    <property type="match status" value="1"/>
</dbReference>
<keyword evidence="6 9" id="KW-0648">Protein biosynthesis</keyword>
<keyword evidence="5 9" id="KW-0067">ATP-binding</keyword>
<dbReference type="InterPro" id="IPR004154">
    <property type="entry name" value="Anticodon-bd"/>
</dbReference>
<evidence type="ECO:0000256" key="7">
    <source>
        <dbReference type="ARBA" id="ARBA00023146"/>
    </source>
</evidence>
<comment type="subcellular location">
    <subcellularLocation>
        <location evidence="9">Cytoplasm</location>
    </subcellularLocation>
</comment>
<comment type="subunit">
    <text evidence="9">Homodimer.</text>
</comment>
<dbReference type="NCBIfam" id="TIGR00442">
    <property type="entry name" value="hisS"/>
    <property type="match status" value="1"/>
</dbReference>
<comment type="similarity">
    <text evidence="1 9">Belongs to the class-II aminoacyl-tRNA synthetase family.</text>
</comment>
<dbReference type="PIRSF" id="PIRSF001549">
    <property type="entry name" value="His-tRNA_synth"/>
    <property type="match status" value="1"/>
</dbReference>
<dbReference type="Proteomes" id="UP000267368">
    <property type="component" value="Unassembled WGS sequence"/>
</dbReference>
<dbReference type="AlphaFoldDB" id="A0A3N0AGG0"/>